<proteinExistence type="predicted"/>
<dbReference type="Proteomes" id="UP000192634">
    <property type="component" value="Unassembled WGS sequence"/>
</dbReference>
<dbReference type="AlphaFoldDB" id="A0A1W2D4Y7"/>
<dbReference type="EMBL" id="FWXN01000014">
    <property type="protein sequence ID" value="SMC92570.1"/>
    <property type="molecule type" value="Genomic_DNA"/>
</dbReference>
<name>A0A1W2D4Y7_9MICO</name>
<gene>
    <name evidence="1" type="ORF">SAMN06296429_11447</name>
</gene>
<dbReference type="InterPro" id="IPR016032">
    <property type="entry name" value="Sig_transdc_resp-reg_C-effctor"/>
</dbReference>
<dbReference type="InterPro" id="IPR036388">
    <property type="entry name" value="WH-like_DNA-bd_sf"/>
</dbReference>
<dbReference type="GO" id="GO:0003677">
    <property type="term" value="F:DNA binding"/>
    <property type="evidence" value="ECO:0007669"/>
    <property type="project" value="InterPro"/>
</dbReference>
<sequence>MPIMARSDDVDDDPLRRLEQYLAADTIRVEEARDKLVDIGDALMTLRARMHNIDLGDDPGVQVLTQEMAAPMIDRVAGHVDRTDNVILTTDTGAGQQEANSRHERDRAVEGQLQRALIHPEVLQGDLSRAELAAKRRSGQQQRLSDLVATEFLVLGDEAVVTLAEWGDPHSPYVFIRNPALVQCFAAWFELMWSVSPEVEVPETGADDALIRMLALGAKDEMIARTLHVGLRTVRRRVAALMDQYGVGTRFQLGVALERDGRLGVARR</sequence>
<evidence type="ECO:0000313" key="2">
    <source>
        <dbReference type="Proteomes" id="UP000192634"/>
    </source>
</evidence>
<reference evidence="1 2" key="1">
    <citation type="submission" date="2017-04" db="EMBL/GenBank/DDBJ databases">
        <authorList>
            <person name="Afonso C.L."/>
            <person name="Miller P.J."/>
            <person name="Scott M.A."/>
            <person name="Spackman E."/>
            <person name="Goraichik I."/>
            <person name="Dimitrov K.M."/>
            <person name="Suarez D.L."/>
            <person name="Swayne D.E."/>
        </authorList>
    </citation>
    <scope>NUCLEOTIDE SEQUENCE [LARGE SCALE GENOMIC DNA]</scope>
    <source>
        <strain evidence="1 2">CGMCC 1.12511</strain>
    </source>
</reference>
<organism evidence="1 2">
    <name type="scientific">Janibacter indicus</name>
    <dbReference type="NCBI Taxonomy" id="857417"/>
    <lineage>
        <taxon>Bacteria</taxon>
        <taxon>Bacillati</taxon>
        <taxon>Actinomycetota</taxon>
        <taxon>Actinomycetes</taxon>
        <taxon>Micrococcales</taxon>
        <taxon>Intrasporangiaceae</taxon>
        <taxon>Janibacter</taxon>
    </lineage>
</organism>
<dbReference type="GO" id="GO:0006355">
    <property type="term" value="P:regulation of DNA-templated transcription"/>
    <property type="evidence" value="ECO:0007669"/>
    <property type="project" value="InterPro"/>
</dbReference>
<dbReference type="SUPFAM" id="SSF46894">
    <property type="entry name" value="C-terminal effector domain of the bipartite response regulators"/>
    <property type="match status" value="1"/>
</dbReference>
<dbReference type="Gene3D" id="1.10.10.10">
    <property type="entry name" value="Winged helix-like DNA-binding domain superfamily/Winged helix DNA-binding domain"/>
    <property type="match status" value="1"/>
</dbReference>
<evidence type="ECO:0008006" key="3">
    <source>
        <dbReference type="Google" id="ProtNLM"/>
    </source>
</evidence>
<protein>
    <recommendedName>
        <fullName evidence="3">HTH luxR-type domain-containing protein</fullName>
    </recommendedName>
</protein>
<accession>A0A1W2D4Y7</accession>
<evidence type="ECO:0000313" key="1">
    <source>
        <dbReference type="EMBL" id="SMC92570.1"/>
    </source>
</evidence>